<protein>
    <submittedName>
        <fullName evidence="2">Uncharacterized protein</fullName>
    </submittedName>
</protein>
<feature type="compositionally biased region" description="Low complexity" evidence="1">
    <location>
        <begin position="150"/>
        <end position="160"/>
    </location>
</feature>
<comment type="caution">
    <text evidence="2">The sequence shown here is derived from an EMBL/GenBank/DDBJ whole genome shotgun (WGS) entry which is preliminary data.</text>
</comment>
<proteinExistence type="predicted"/>
<dbReference type="AlphaFoldDB" id="A0A3N4YI39"/>
<organism evidence="2 3">
    <name type="scientific">Myceligenerans xiligouense</name>
    <dbReference type="NCBI Taxonomy" id="253184"/>
    <lineage>
        <taxon>Bacteria</taxon>
        <taxon>Bacillati</taxon>
        <taxon>Actinomycetota</taxon>
        <taxon>Actinomycetes</taxon>
        <taxon>Micrococcales</taxon>
        <taxon>Promicromonosporaceae</taxon>
        <taxon>Myceligenerans</taxon>
    </lineage>
</organism>
<name>A0A3N4YI39_9MICO</name>
<dbReference type="EMBL" id="RKQZ01000001">
    <property type="protein sequence ID" value="RPF20779.1"/>
    <property type="molecule type" value="Genomic_DNA"/>
</dbReference>
<evidence type="ECO:0000256" key="1">
    <source>
        <dbReference type="SAM" id="MobiDB-lite"/>
    </source>
</evidence>
<evidence type="ECO:0000313" key="3">
    <source>
        <dbReference type="Proteomes" id="UP000280501"/>
    </source>
</evidence>
<keyword evidence="3" id="KW-1185">Reference proteome</keyword>
<accession>A0A3N4YI39</accession>
<dbReference type="Proteomes" id="UP000280501">
    <property type="component" value="Unassembled WGS sequence"/>
</dbReference>
<feature type="region of interest" description="Disordered" evidence="1">
    <location>
        <begin position="140"/>
        <end position="160"/>
    </location>
</feature>
<reference evidence="2 3" key="1">
    <citation type="submission" date="2018-11" db="EMBL/GenBank/DDBJ databases">
        <title>Sequencing the genomes of 1000 actinobacteria strains.</title>
        <authorList>
            <person name="Klenk H.-P."/>
        </authorList>
    </citation>
    <scope>NUCLEOTIDE SEQUENCE [LARGE SCALE GENOMIC DNA]</scope>
    <source>
        <strain evidence="2 3">DSM 15700</strain>
    </source>
</reference>
<evidence type="ECO:0000313" key="2">
    <source>
        <dbReference type="EMBL" id="RPF20779.1"/>
    </source>
</evidence>
<sequence>MIKASTARRLAGDWAGACSAARIDTELDLRALRRRFGAELSTAVRDDLRHLAPELLRWHMPRMMPDGLLRPGLTVSLARYRTGELTAHLVIRTPPAWASGPQRMVLSWWYGAAGHHPHPRPDRRFRLDLHRHLWDARRTAELPDRGGRPGDAAPDGGAPRRWAAEAEILRTAERAPDSDVVVRLGSRRLVLRPGGTVTELPSGIRPSRPGALPLALPDAATWVPPDVLLLEAGMVQPAQLHPLVADALGAHSPECDTRPSAPGTRLVDCRGAVHRLRVVDGVLTILDHDPEEIRREQLLATLTGAPLPCLQVVDRLYRSPAELDEVRARLDHGDAASAVAVIEDLLGADAVLRAGDLQAELTAAASTRIAYGAYRAGLSPVLLDPDAQRAPARILLSGGIRRDARHRTPRRRVRQRVPA</sequence>
<gene>
    <name evidence="2" type="ORF">EDD34_1384</name>
</gene>